<dbReference type="Gene3D" id="3.30.530.20">
    <property type="match status" value="1"/>
</dbReference>
<dbReference type="InterPro" id="IPR000916">
    <property type="entry name" value="Bet_v_I/MLP"/>
</dbReference>
<evidence type="ECO:0000313" key="3">
    <source>
        <dbReference type="EMBL" id="VFQ63303.1"/>
    </source>
</evidence>
<dbReference type="InterPro" id="IPR024949">
    <property type="entry name" value="Bet_v_I_allergen"/>
</dbReference>
<dbReference type="GO" id="GO:0009738">
    <property type="term" value="P:abscisic acid-activated signaling pathway"/>
    <property type="evidence" value="ECO:0007669"/>
    <property type="project" value="InterPro"/>
</dbReference>
<name>A0A484KBZ6_9ASTE</name>
<dbReference type="CDD" id="cd07816">
    <property type="entry name" value="Bet_v1-like"/>
    <property type="match status" value="1"/>
</dbReference>
<dbReference type="PANTHER" id="PTHR31213:SF157">
    <property type="entry name" value="MAJOR ALLERGEN MAL D 1-LIKE"/>
    <property type="match status" value="1"/>
</dbReference>
<gene>
    <name evidence="3" type="ORF">CCAM_LOCUS5079</name>
</gene>
<sequence length="162" mass="18157">MGVEIHTNEVETAIAPKRLFKALSVGSDQLFPKVLPGYVTNIHTLQGDGGAGTIKKTYYKEGDKEKYFTVEIMEIDEEKLAYKNKMFEGDMLGEKLASVIYEVSFVGKGDGDGCICKAKSVYHIKDGFVITEEEINTDKEKWIQMVQLVQNYLLQNPSTYAA</sequence>
<feature type="domain" description="Bet v I/Major latex protein" evidence="2">
    <location>
        <begin position="1"/>
        <end position="156"/>
    </location>
</feature>
<dbReference type="InterPro" id="IPR050279">
    <property type="entry name" value="Plant_def-hormone_signal"/>
</dbReference>
<proteinExistence type="inferred from homology"/>
<dbReference type="PRINTS" id="PR00634">
    <property type="entry name" value="BETALLERGEN"/>
</dbReference>
<evidence type="ECO:0000313" key="4">
    <source>
        <dbReference type="Proteomes" id="UP000595140"/>
    </source>
</evidence>
<dbReference type="GO" id="GO:0006952">
    <property type="term" value="P:defense response"/>
    <property type="evidence" value="ECO:0007669"/>
    <property type="project" value="InterPro"/>
</dbReference>
<dbReference type="Proteomes" id="UP000595140">
    <property type="component" value="Unassembled WGS sequence"/>
</dbReference>
<keyword evidence="4" id="KW-1185">Reference proteome</keyword>
<dbReference type="SMART" id="SM01037">
    <property type="entry name" value="Bet_v_1"/>
    <property type="match status" value="1"/>
</dbReference>
<dbReference type="GO" id="GO:0010427">
    <property type="term" value="F:abscisic acid binding"/>
    <property type="evidence" value="ECO:0007669"/>
    <property type="project" value="InterPro"/>
</dbReference>
<comment type="similarity">
    <text evidence="1">Belongs to the BetVI family.</text>
</comment>
<evidence type="ECO:0000259" key="2">
    <source>
        <dbReference type="SMART" id="SM01037"/>
    </source>
</evidence>
<accession>A0A484KBZ6</accession>
<dbReference type="Pfam" id="PF00407">
    <property type="entry name" value="Bet_v_1"/>
    <property type="match status" value="1"/>
</dbReference>
<dbReference type="FunFam" id="3.30.530.20:FF:000007">
    <property type="entry name" value="Major pollen allergen Bet v 1-A"/>
    <property type="match status" value="1"/>
</dbReference>
<dbReference type="PANTHER" id="PTHR31213">
    <property type="entry name" value="OS08G0374000 PROTEIN-RELATED"/>
    <property type="match status" value="1"/>
</dbReference>
<dbReference type="GO" id="GO:0038023">
    <property type="term" value="F:signaling receptor activity"/>
    <property type="evidence" value="ECO:0007669"/>
    <property type="project" value="InterPro"/>
</dbReference>
<dbReference type="GO" id="GO:0005737">
    <property type="term" value="C:cytoplasm"/>
    <property type="evidence" value="ECO:0007669"/>
    <property type="project" value="TreeGrafter"/>
</dbReference>
<organism evidence="3 4">
    <name type="scientific">Cuscuta campestris</name>
    <dbReference type="NCBI Taxonomy" id="132261"/>
    <lineage>
        <taxon>Eukaryota</taxon>
        <taxon>Viridiplantae</taxon>
        <taxon>Streptophyta</taxon>
        <taxon>Embryophyta</taxon>
        <taxon>Tracheophyta</taxon>
        <taxon>Spermatophyta</taxon>
        <taxon>Magnoliopsida</taxon>
        <taxon>eudicotyledons</taxon>
        <taxon>Gunneridae</taxon>
        <taxon>Pentapetalae</taxon>
        <taxon>asterids</taxon>
        <taxon>lamiids</taxon>
        <taxon>Solanales</taxon>
        <taxon>Convolvulaceae</taxon>
        <taxon>Cuscuteae</taxon>
        <taxon>Cuscuta</taxon>
        <taxon>Cuscuta subgen. Grammica</taxon>
        <taxon>Cuscuta sect. Cleistogrammica</taxon>
    </lineage>
</organism>
<dbReference type="InterPro" id="IPR023393">
    <property type="entry name" value="START-like_dom_sf"/>
</dbReference>
<dbReference type="EMBL" id="OOIL02000283">
    <property type="protein sequence ID" value="VFQ63303.1"/>
    <property type="molecule type" value="Genomic_DNA"/>
</dbReference>
<dbReference type="OrthoDB" id="1880172at2759"/>
<dbReference type="GO" id="GO:0004864">
    <property type="term" value="F:protein phosphatase inhibitor activity"/>
    <property type="evidence" value="ECO:0007669"/>
    <property type="project" value="InterPro"/>
</dbReference>
<protein>
    <recommendedName>
        <fullName evidence="2">Bet v I/Major latex protein domain-containing protein</fullName>
    </recommendedName>
</protein>
<evidence type="ECO:0000256" key="1">
    <source>
        <dbReference type="ARBA" id="ARBA00009744"/>
    </source>
</evidence>
<dbReference type="GO" id="GO:0005634">
    <property type="term" value="C:nucleus"/>
    <property type="evidence" value="ECO:0007669"/>
    <property type="project" value="TreeGrafter"/>
</dbReference>
<dbReference type="SUPFAM" id="SSF55961">
    <property type="entry name" value="Bet v1-like"/>
    <property type="match status" value="1"/>
</dbReference>
<reference evidence="3 4" key="1">
    <citation type="submission" date="2018-04" db="EMBL/GenBank/DDBJ databases">
        <authorList>
            <person name="Vogel A."/>
        </authorList>
    </citation>
    <scope>NUCLEOTIDE SEQUENCE [LARGE SCALE GENOMIC DNA]</scope>
</reference>
<dbReference type="AlphaFoldDB" id="A0A484KBZ6"/>